<dbReference type="Gene3D" id="2.60.40.760">
    <property type="entry name" value="Expansin, cellulose-binding-like domain"/>
    <property type="match status" value="1"/>
</dbReference>
<dbReference type="InterPro" id="IPR036749">
    <property type="entry name" value="Expansin_CBD_sf"/>
</dbReference>
<accession>A0ABW7WVC0</accession>
<protein>
    <submittedName>
        <fullName evidence="3">Expansin EXLX1 family cellulose-binding protein</fullName>
    </submittedName>
</protein>
<dbReference type="InterPro" id="IPR049818">
    <property type="entry name" value="Expansin_EXLX1-like"/>
</dbReference>
<keyword evidence="1" id="KW-0732">Signal</keyword>
<dbReference type="SUPFAM" id="SSF50685">
    <property type="entry name" value="Barwin-like endoglucanases"/>
    <property type="match status" value="1"/>
</dbReference>
<comment type="caution">
    <text evidence="3">The sequence shown here is derived from an EMBL/GenBank/DDBJ whole genome shotgun (WGS) entry which is preliminary data.</text>
</comment>
<dbReference type="CDD" id="cd22272">
    <property type="entry name" value="DPBB_EXLX1-like"/>
    <property type="match status" value="1"/>
</dbReference>
<dbReference type="EMBL" id="JBIRYO010000003">
    <property type="protein sequence ID" value="MFI2472784.1"/>
    <property type="molecule type" value="Genomic_DNA"/>
</dbReference>
<dbReference type="SUPFAM" id="SSF49590">
    <property type="entry name" value="PHL pollen allergen"/>
    <property type="match status" value="1"/>
</dbReference>
<dbReference type="NCBIfam" id="NF041144">
    <property type="entry name" value="expansin_EXLX1"/>
    <property type="match status" value="1"/>
</dbReference>
<dbReference type="Gene3D" id="2.40.40.10">
    <property type="entry name" value="RlpA-like domain"/>
    <property type="match status" value="1"/>
</dbReference>
<evidence type="ECO:0000259" key="2">
    <source>
        <dbReference type="Pfam" id="PF03330"/>
    </source>
</evidence>
<feature type="domain" description="RlpA-like protein double-psi beta-barrel" evidence="2">
    <location>
        <begin position="115"/>
        <end position="156"/>
    </location>
</feature>
<dbReference type="InterPro" id="IPR036908">
    <property type="entry name" value="RlpA-like_sf"/>
</dbReference>
<dbReference type="Proteomes" id="UP001611415">
    <property type="component" value="Unassembled WGS sequence"/>
</dbReference>
<dbReference type="InterPro" id="IPR051477">
    <property type="entry name" value="Expansin_CellWall"/>
</dbReference>
<evidence type="ECO:0000313" key="4">
    <source>
        <dbReference type="Proteomes" id="UP001611415"/>
    </source>
</evidence>
<sequence>MGWVWSVVGATIAVVGVAVWATWPEAVSCEPAADNGVRALPTWSPVTGNNSGAPARHWPPLPPMPGEARYYSSSKATVACSFEDLPADGLYAGLSTAEFGRADLCGGHLDVRGPRGAVRVLVADRCPGCAPGQLDLSTAAFDRIADRADGVAQISYRLVRDPEPAPEIGYAVKPDSTRGWLALLITGTGNPIRQVALRDEAGEQWRELTRGTDNYWTLAGAGSGPFIARITDAYGHEAEIVGVAMDSGERRTGVRLYSAAAVPAPIIVPATSRLQAESSVAAPSLCVR</sequence>
<name>A0ABW7WVC0_9NOCA</name>
<dbReference type="PANTHER" id="PTHR31836">
    <property type="match status" value="1"/>
</dbReference>
<dbReference type="InterPro" id="IPR009009">
    <property type="entry name" value="RlpA-like_DPBB"/>
</dbReference>
<evidence type="ECO:0000256" key="1">
    <source>
        <dbReference type="ARBA" id="ARBA00022729"/>
    </source>
</evidence>
<dbReference type="PANTHER" id="PTHR31836:SF21">
    <property type="entry name" value="EXPANSIN-LIKE PROTEIN 7"/>
    <property type="match status" value="1"/>
</dbReference>
<keyword evidence="4" id="KW-1185">Reference proteome</keyword>
<organism evidence="3 4">
    <name type="scientific">Nocardia xishanensis</name>
    <dbReference type="NCBI Taxonomy" id="238964"/>
    <lineage>
        <taxon>Bacteria</taxon>
        <taxon>Bacillati</taxon>
        <taxon>Actinomycetota</taxon>
        <taxon>Actinomycetes</taxon>
        <taxon>Mycobacteriales</taxon>
        <taxon>Nocardiaceae</taxon>
        <taxon>Nocardia</taxon>
    </lineage>
</organism>
<evidence type="ECO:0000313" key="3">
    <source>
        <dbReference type="EMBL" id="MFI2472784.1"/>
    </source>
</evidence>
<dbReference type="Pfam" id="PF03330">
    <property type="entry name" value="DPBB_1"/>
    <property type="match status" value="1"/>
</dbReference>
<proteinExistence type="predicted"/>
<reference evidence="3 4" key="1">
    <citation type="submission" date="2024-10" db="EMBL/GenBank/DDBJ databases">
        <title>The Natural Products Discovery Center: Release of the First 8490 Sequenced Strains for Exploring Actinobacteria Biosynthetic Diversity.</title>
        <authorList>
            <person name="Kalkreuter E."/>
            <person name="Kautsar S.A."/>
            <person name="Yang D."/>
            <person name="Bader C.D."/>
            <person name="Teijaro C.N."/>
            <person name="Fluegel L."/>
            <person name="Davis C.M."/>
            <person name="Simpson J.R."/>
            <person name="Lauterbach L."/>
            <person name="Steele A.D."/>
            <person name="Gui C."/>
            <person name="Meng S."/>
            <person name="Li G."/>
            <person name="Viehrig K."/>
            <person name="Ye F."/>
            <person name="Su P."/>
            <person name="Kiefer A.F."/>
            <person name="Nichols A."/>
            <person name="Cepeda A.J."/>
            <person name="Yan W."/>
            <person name="Fan B."/>
            <person name="Jiang Y."/>
            <person name="Adhikari A."/>
            <person name="Zheng C.-J."/>
            <person name="Schuster L."/>
            <person name="Cowan T.M."/>
            <person name="Smanski M.J."/>
            <person name="Chevrette M.G."/>
            <person name="De Carvalho L.P.S."/>
            <person name="Shen B."/>
        </authorList>
    </citation>
    <scope>NUCLEOTIDE SEQUENCE [LARGE SCALE GENOMIC DNA]</scope>
    <source>
        <strain evidence="3 4">NPDC019275</strain>
    </source>
</reference>
<dbReference type="RefSeq" id="WP_397091287.1">
    <property type="nucleotide sequence ID" value="NZ_JBIRYO010000003.1"/>
</dbReference>
<gene>
    <name evidence="3" type="ORF">ACH49W_05345</name>
</gene>